<name>A0ABT2NF76_9CYAN</name>
<proteinExistence type="predicted"/>
<accession>A0ABT2NF76</accession>
<keyword evidence="2" id="KW-1185">Reference proteome</keyword>
<comment type="caution">
    <text evidence="1">The sequence shown here is derived from an EMBL/GenBank/DDBJ whole genome shotgun (WGS) entry which is preliminary data.</text>
</comment>
<sequence length="81" mass="9310">MNRVEGYSCDRRYIPALASLWRTSASRYGSTCCQIPRGMETISKRETDSLKPDINVKQKTDISAFALNNIFKFILPDLRHL</sequence>
<dbReference type="Proteomes" id="UP001525961">
    <property type="component" value="Unassembled WGS sequence"/>
</dbReference>
<organism evidence="1 2">
    <name type="scientific">Laspinema olomoucense D3b</name>
    <dbReference type="NCBI Taxonomy" id="2953688"/>
    <lineage>
        <taxon>Bacteria</taxon>
        <taxon>Bacillati</taxon>
        <taxon>Cyanobacteriota</taxon>
        <taxon>Cyanophyceae</taxon>
        <taxon>Oscillatoriophycideae</taxon>
        <taxon>Oscillatoriales</taxon>
        <taxon>Laspinemataceae</taxon>
        <taxon>Laspinema</taxon>
        <taxon>Laspinema olomoucense</taxon>
    </lineage>
</organism>
<dbReference type="RefSeq" id="WP_261199266.1">
    <property type="nucleotide sequence ID" value="NZ_JAMXFA010000063.1"/>
</dbReference>
<dbReference type="EMBL" id="JAMXFA010000063">
    <property type="protein sequence ID" value="MCT7981349.1"/>
    <property type="molecule type" value="Genomic_DNA"/>
</dbReference>
<reference evidence="1 2" key="1">
    <citation type="journal article" date="2022" name="Front. Microbiol.">
        <title>High genomic differentiation and limited gene flow indicate recent cryptic speciation within the genus Laspinema (cyanobacteria).</title>
        <authorList>
            <person name="Stanojkovic A."/>
            <person name="Skoupy S."/>
            <person name="Skaloud P."/>
            <person name="Dvorak P."/>
        </authorList>
    </citation>
    <scope>NUCLEOTIDE SEQUENCE [LARGE SCALE GENOMIC DNA]</scope>
    <source>
        <strain evidence="1 2">D3b</strain>
    </source>
</reference>
<gene>
    <name evidence="1" type="ORF">NG792_26850</name>
</gene>
<protein>
    <submittedName>
        <fullName evidence="1">Uncharacterized protein</fullName>
    </submittedName>
</protein>
<evidence type="ECO:0000313" key="2">
    <source>
        <dbReference type="Proteomes" id="UP001525961"/>
    </source>
</evidence>
<evidence type="ECO:0000313" key="1">
    <source>
        <dbReference type="EMBL" id="MCT7981349.1"/>
    </source>
</evidence>